<keyword evidence="2" id="KW-1185">Reference proteome</keyword>
<name>A0ABY6U2J4_BIOOC</name>
<protein>
    <submittedName>
        <fullName evidence="1">Uncharacterized protein</fullName>
    </submittedName>
</protein>
<dbReference type="EMBL" id="CABFNS010000720">
    <property type="protein sequence ID" value="VUC24581.1"/>
    <property type="molecule type" value="Genomic_DNA"/>
</dbReference>
<organism evidence="1 2">
    <name type="scientific">Bionectria ochroleuca</name>
    <name type="common">Gliocladium roseum</name>
    <dbReference type="NCBI Taxonomy" id="29856"/>
    <lineage>
        <taxon>Eukaryota</taxon>
        <taxon>Fungi</taxon>
        <taxon>Dikarya</taxon>
        <taxon>Ascomycota</taxon>
        <taxon>Pezizomycotina</taxon>
        <taxon>Sordariomycetes</taxon>
        <taxon>Hypocreomycetidae</taxon>
        <taxon>Hypocreales</taxon>
        <taxon>Bionectriaceae</taxon>
        <taxon>Clonostachys</taxon>
    </lineage>
</organism>
<dbReference type="Proteomes" id="UP000766486">
    <property type="component" value="Unassembled WGS sequence"/>
</dbReference>
<sequence length="105" mass="11509">MEMFEFGDEDQVQDNDSAPRARTKVLYQENIVASSSQMRETPQKLISPGVSLLHLDGVTVFSGNAMGRGGIAPPVHHEETAWCLGLGLILKQNLRITGTQAEEEN</sequence>
<evidence type="ECO:0000313" key="1">
    <source>
        <dbReference type="EMBL" id="VUC24581.1"/>
    </source>
</evidence>
<reference evidence="1 2" key="1">
    <citation type="submission" date="2019-06" db="EMBL/GenBank/DDBJ databases">
        <authorList>
            <person name="Broberg M."/>
        </authorList>
    </citation>
    <scope>NUCLEOTIDE SEQUENCE [LARGE SCALE GENOMIC DNA]</scope>
</reference>
<gene>
    <name evidence="1" type="ORF">CLO192961_LOCUS143238</name>
</gene>
<evidence type="ECO:0000313" key="2">
    <source>
        <dbReference type="Proteomes" id="UP000766486"/>
    </source>
</evidence>
<accession>A0ABY6U2J4</accession>
<proteinExistence type="predicted"/>
<comment type="caution">
    <text evidence="1">The sequence shown here is derived from an EMBL/GenBank/DDBJ whole genome shotgun (WGS) entry which is preliminary data.</text>
</comment>